<proteinExistence type="predicted"/>
<sequence length="61" mass="6518">GRILMSVVAISGGTSTSFGEVISQILAPGILLDMILVIIFYGIYKLAGLNKQRVVNTSYNT</sequence>
<feature type="transmembrane region" description="Helical" evidence="1">
    <location>
        <begin position="25"/>
        <end position="44"/>
    </location>
</feature>
<evidence type="ECO:0000256" key="1">
    <source>
        <dbReference type="SAM" id="Phobius"/>
    </source>
</evidence>
<organism evidence="2">
    <name type="scientific">marine metagenome</name>
    <dbReference type="NCBI Taxonomy" id="408172"/>
    <lineage>
        <taxon>unclassified sequences</taxon>
        <taxon>metagenomes</taxon>
        <taxon>ecological metagenomes</taxon>
    </lineage>
</organism>
<name>A0A382K865_9ZZZZ</name>
<keyword evidence="1" id="KW-1133">Transmembrane helix</keyword>
<keyword evidence="1" id="KW-0472">Membrane</keyword>
<keyword evidence="1" id="KW-0812">Transmembrane</keyword>
<gene>
    <name evidence="2" type="ORF">METZ01_LOCUS273060</name>
</gene>
<protein>
    <submittedName>
        <fullName evidence="2">Uncharacterized protein</fullName>
    </submittedName>
</protein>
<reference evidence="2" key="1">
    <citation type="submission" date="2018-05" db="EMBL/GenBank/DDBJ databases">
        <authorList>
            <person name="Lanie J.A."/>
            <person name="Ng W.-L."/>
            <person name="Kazmierczak K.M."/>
            <person name="Andrzejewski T.M."/>
            <person name="Davidsen T.M."/>
            <person name="Wayne K.J."/>
            <person name="Tettelin H."/>
            <person name="Glass J.I."/>
            <person name="Rusch D."/>
            <person name="Podicherti R."/>
            <person name="Tsui H.-C.T."/>
            <person name="Winkler M.E."/>
        </authorList>
    </citation>
    <scope>NUCLEOTIDE SEQUENCE</scope>
</reference>
<dbReference type="EMBL" id="UINC01078791">
    <property type="protein sequence ID" value="SVC20206.1"/>
    <property type="molecule type" value="Genomic_DNA"/>
</dbReference>
<feature type="non-terminal residue" evidence="2">
    <location>
        <position position="1"/>
    </location>
</feature>
<dbReference type="AlphaFoldDB" id="A0A382K865"/>
<evidence type="ECO:0000313" key="2">
    <source>
        <dbReference type="EMBL" id="SVC20206.1"/>
    </source>
</evidence>
<accession>A0A382K865</accession>